<evidence type="ECO:0000313" key="2">
    <source>
        <dbReference type="EMBL" id="GGG82302.1"/>
    </source>
</evidence>
<protein>
    <submittedName>
        <fullName evidence="2">Uncharacterized protein</fullName>
    </submittedName>
</protein>
<sequence>MKKDQRNDIKSPSLHRSEVVEKRMEMLATLLDKLNEEAIAEQRLQKEKAESTKWKGRNKRRFMRAVVGIFFHRVE</sequence>
<dbReference type="RefSeq" id="WP_042170769.1">
    <property type="nucleotide sequence ID" value="NZ_BMHY01000010.1"/>
</dbReference>
<name>A0A917M7B9_9BACL</name>
<proteinExistence type="predicted"/>
<comment type="caution">
    <text evidence="2">The sequence shown here is derived from an EMBL/GenBank/DDBJ whole genome shotgun (WGS) entry which is preliminary data.</text>
</comment>
<gene>
    <name evidence="2" type="ORF">GCM10010918_44600</name>
</gene>
<feature type="coiled-coil region" evidence="1">
    <location>
        <begin position="17"/>
        <end position="47"/>
    </location>
</feature>
<evidence type="ECO:0000256" key="1">
    <source>
        <dbReference type="SAM" id="Coils"/>
    </source>
</evidence>
<dbReference type="AlphaFoldDB" id="A0A917M7B9"/>
<keyword evidence="1" id="KW-0175">Coiled coil</keyword>
<keyword evidence="3" id="KW-1185">Reference proteome</keyword>
<dbReference type="Proteomes" id="UP000600247">
    <property type="component" value="Unassembled WGS sequence"/>
</dbReference>
<accession>A0A917M7B9</accession>
<dbReference type="EMBL" id="BMHY01000010">
    <property type="protein sequence ID" value="GGG82302.1"/>
    <property type="molecule type" value="Genomic_DNA"/>
</dbReference>
<reference evidence="2 3" key="1">
    <citation type="journal article" date="2014" name="Int. J. Syst. Evol. Microbiol.">
        <title>Complete genome sequence of Corynebacterium casei LMG S-19264T (=DSM 44701T), isolated from a smear-ripened cheese.</title>
        <authorList>
            <consortium name="US DOE Joint Genome Institute (JGI-PGF)"/>
            <person name="Walter F."/>
            <person name="Albersmeier A."/>
            <person name="Kalinowski J."/>
            <person name="Ruckert C."/>
        </authorList>
    </citation>
    <scope>NUCLEOTIDE SEQUENCE [LARGE SCALE GENOMIC DNA]</scope>
    <source>
        <strain evidence="2 3">CGMCC 1.15286</strain>
    </source>
</reference>
<evidence type="ECO:0000313" key="3">
    <source>
        <dbReference type="Proteomes" id="UP000600247"/>
    </source>
</evidence>
<organism evidence="2 3">
    <name type="scientific">Paenibacillus radicis</name>
    <name type="common">ex Gao et al. 2016</name>
    <dbReference type="NCBI Taxonomy" id="1737354"/>
    <lineage>
        <taxon>Bacteria</taxon>
        <taxon>Bacillati</taxon>
        <taxon>Bacillota</taxon>
        <taxon>Bacilli</taxon>
        <taxon>Bacillales</taxon>
        <taxon>Paenibacillaceae</taxon>
        <taxon>Paenibacillus</taxon>
    </lineage>
</organism>